<dbReference type="EMBL" id="KQ978957">
    <property type="protein sequence ID" value="KYN27334.1"/>
    <property type="molecule type" value="Genomic_DNA"/>
</dbReference>
<evidence type="ECO:0000256" key="1">
    <source>
        <dbReference type="SAM" id="MobiDB-lite"/>
    </source>
</evidence>
<sequence length="91" mass="9664">MCTVDAISAMREEGLSSIAAAVHQWIPTESRNGREAKESLRVTHGCRGRCADASAGATGSGSVRDSRHLGTWGRGARKTTRKTTDSLSYLG</sequence>
<gene>
    <name evidence="2" type="ORF">ALC57_03678</name>
</gene>
<keyword evidence="3" id="KW-1185">Reference proteome</keyword>
<organism evidence="2 3">
    <name type="scientific">Trachymyrmex cornetzi</name>
    <dbReference type="NCBI Taxonomy" id="471704"/>
    <lineage>
        <taxon>Eukaryota</taxon>
        <taxon>Metazoa</taxon>
        <taxon>Ecdysozoa</taxon>
        <taxon>Arthropoda</taxon>
        <taxon>Hexapoda</taxon>
        <taxon>Insecta</taxon>
        <taxon>Pterygota</taxon>
        <taxon>Neoptera</taxon>
        <taxon>Endopterygota</taxon>
        <taxon>Hymenoptera</taxon>
        <taxon>Apocrita</taxon>
        <taxon>Aculeata</taxon>
        <taxon>Formicoidea</taxon>
        <taxon>Formicidae</taxon>
        <taxon>Myrmicinae</taxon>
        <taxon>Trachymyrmex</taxon>
    </lineage>
</organism>
<dbReference type="AlphaFoldDB" id="A0A195EHK0"/>
<accession>A0A195EHK0</accession>
<evidence type="ECO:0000313" key="2">
    <source>
        <dbReference type="EMBL" id="KYN27334.1"/>
    </source>
</evidence>
<proteinExistence type="predicted"/>
<dbReference type="Proteomes" id="UP000078492">
    <property type="component" value="Unassembled WGS sequence"/>
</dbReference>
<reference evidence="2 3" key="1">
    <citation type="submission" date="2015-09" db="EMBL/GenBank/DDBJ databases">
        <title>Trachymyrmex cornetzi WGS genome.</title>
        <authorList>
            <person name="Nygaard S."/>
            <person name="Hu H."/>
            <person name="Boomsma J."/>
            <person name="Zhang G."/>
        </authorList>
    </citation>
    <scope>NUCLEOTIDE SEQUENCE [LARGE SCALE GENOMIC DNA]</scope>
    <source>
        <strain evidence="2">Tcor2-1</strain>
        <tissue evidence="2">Whole body</tissue>
    </source>
</reference>
<name>A0A195EHK0_9HYME</name>
<evidence type="ECO:0000313" key="3">
    <source>
        <dbReference type="Proteomes" id="UP000078492"/>
    </source>
</evidence>
<feature type="compositionally biased region" description="Low complexity" evidence="1">
    <location>
        <begin position="53"/>
        <end position="62"/>
    </location>
</feature>
<protein>
    <submittedName>
        <fullName evidence="2">Uncharacterized protein</fullName>
    </submittedName>
</protein>
<feature type="region of interest" description="Disordered" evidence="1">
    <location>
        <begin position="53"/>
        <end position="91"/>
    </location>
</feature>